<dbReference type="SUPFAM" id="SSF54631">
    <property type="entry name" value="CBS-domain pair"/>
    <property type="match status" value="2"/>
</dbReference>
<dbReference type="GO" id="GO:0005737">
    <property type="term" value="C:cytoplasm"/>
    <property type="evidence" value="ECO:0007669"/>
    <property type="project" value="TreeGrafter"/>
</dbReference>
<dbReference type="EMBL" id="CACRXK020000612">
    <property type="protein sequence ID" value="CAB3983429.1"/>
    <property type="molecule type" value="Genomic_DNA"/>
</dbReference>
<evidence type="ECO:0000256" key="1">
    <source>
        <dbReference type="ARBA" id="ARBA00006750"/>
    </source>
</evidence>
<comment type="similarity">
    <text evidence="1">Belongs to the 5'-AMP-activated protein kinase gamma subunit family.</text>
</comment>
<sequence>MDVQNDNDEEATPTNVMTNKDNEKLILPPEATQSSYDRVLEWKTQTEGEGDRDIAFKRRPGSVPNDEHHPEGLGSLRDDMALPHPTDANYPFDVLEFEQWVPHGGPQQMAQDKANFVHIDETPYPHDFFLDEPMSVLSDDTEGAVFAALLKRHTCYDIVPKSAKIVIFDTRLLVKKAFYALVANGVRSAPLWDNTKQDYVGMLTISDFINILVSYYKSPLVQMEEVEEHRIETWRELSKKKLPSTLIQISPFQSLYEACELLIKHKIHRLPVIDPSSSNFLFVISHKRILHYLHEHFNELVMPDFMYKTLGELGIGTLCKIATISPETPVITALNTFAEYKVSALPIVDKDGVVVDIYARFDVINLAAEKSYNNLDVPVIEALKHRAEGFEGVHRCRLTEPLHVVVDRIVKAGVHRLVVVDKEDHVVGVMSLSDLLQVLVLHPPGMTSRTSFLF</sequence>
<dbReference type="GO" id="GO:0019887">
    <property type="term" value="F:protein kinase regulator activity"/>
    <property type="evidence" value="ECO:0007669"/>
    <property type="project" value="TreeGrafter"/>
</dbReference>
<name>A0A7D9DDV7_PARCT</name>
<feature type="region of interest" description="Disordered" evidence="5">
    <location>
        <begin position="1"/>
        <end position="73"/>
    </location>
</feature>
<dbReference type="CDD" id="cd04618">
    <property type="entry name" value="CBS_euAMPK_gamma-like_repeat1"/>
    <property type="match status" value="1"/>
</dbReference>
<dbReference type="GO" id="GO:0031588">
    <property type="term" value="C:nucleotide-activated protein kinase complex"/>
    <property type="evidence" value="ECO:0007669"/>
    <property type="project" value="TreeGrafter"/>
</dbReference>
<comment type="caution">
    <text evidence="6">The sequence shown here is derived from an EMBL/GenBank/DDBJ whole genome shotgun (WGS) entry which is preliminary data.</text>
</comment>
<evidence type="ECO:0000256" key="2">
    <source>
        <dbReference type="ARBA" id="ARBA00022737"/>
    </source>
</evidence>
<dbReference type="GO" id="GO:0016208">
    <property type="term" value="F:AMP binding"/>
    <property type="evidence" value="ECO:0007669"/>
    <property type="project" value="TreeGrafter"/>
</dbReference>
<dbReference type="GO" id="GO:0005634">
    <property type="term" value="C:nucleus"/>
    <property type="evidence" value="ECO:0007669"/>
    <property type="project" value="TreeGrafter"/>
</dbReference>
<evidence type="ECO:0000256" key="5">
    <source>
        <dbReference type="SAM" id="MobiDB-lite"/>
    </source>
</evidence>
<dbReference type="AlphaFoldDB" id="A0A7D9DDV7"/>
<dbReference type="Pfam" id="PF00571">
    <property type="entry name" value="CBS"/>
    <property type="match status" value="3"/>
</dbReference>
<proteinExistence type="inferred from homology"/>
<dbReference type="SMART" id="SM00116">
    <property type="entry name" value="CBS"/>
    <property type="match status" value="4"/>
</dbReference>
<keyword evidence="2" id="KW-0677">Repeat</keyword>
<accession>A0A7D9DDV7</accession>
<protein>
    <submittedName>
        <fullName evidence="6">Uncharacterized protein</fullName>
    </submittedName>
</protein>
<organism evidence="6 7">
    <name type="scientific">Paramuricea clavata</name>
    <name type="common">Red gorgonian</name>
    <name type="synonym">Violescent sea-whip</name>
    <dbReference type="NCBI Taxonomy" id="317549"/>
    <lineage>
        <taxon>Eukaryota</taxon>
        <taxon>Metazoa</taxon>
        <taxon>Cnidaria</taxon>
        <taxon>Anthozoa</taxon>
        <taxon>Octocorallia</taxon>
        <taxon>Malacalcyonacea</taxon>
        <taxon>Plexauridae</taxon>
        <taxon>Paramuricea</taxon>
    </lineage>
</organism>
<gene>
    <name evidence="6" type="ORF">PACLA_8A019015</name>
</gene>
<dbReference type="InterPro" id="IPR050511">
    <property type="entry name" value="AMPK_gamma/SDS23_families"/>
</dbReference>
<dbReference type="OrthoDB" id="449052at2759"/>
<dbReference type="GO" id="GO:0019901">
    <property type="term" value="F:protein kinase binding"/>
    <property type="evidence" value="ECO:0007669"/>
    <property type="project" value="TreeGrafter"/>
</dbReference>
<dbReference type="PANTHER" id="PTHR13780">
    <property type="entry name" value="AMP-ACTIVATED PROTEIN KINASE, GAMMA REGULATORY SUBUNIT"/>
    <property type="match status" value="1"/>
</dbReference>
<evidence type="ECO:0000313" key="6">
    <source>
        <dbReference type="EMBL" id="CAB3983429.1"/>
    </source>
</evidence>
<feature type="compositionally biased region" description="Acidic residues" evidence="5">
    <location>
        <begin position="1"/>
        <end position="11"/>
    </location>
</feature>
<feature type="compositionally biased region" description="Basic and acidic residues" evidence="5">
    <location>
        <begin position="38"/>
        <end position="56"/>
    </location>
</feature>
<keyword evidence="3" id="KW-0129">CBS domain</keyword>
<evidence type="ECO:0000256" key="4">
    <source>
        <dbReference type="ARBA" id="ARBA00025878"/>
    </source>
</evidence>
<keyword evidence="7" id="KW-1185">Reference proteome</keyword>
<dbReference type="Proteomes" id="UP001152795">
    <property type="component" value="Unassembled WGS sequence"/>
</dbReference>
<dbReference type="InterPro" id="IPR000644">
    <property type="entry name" value="CBS_dom"/>
</dbReference>
<dbReference type="PROSITE" id="PS51371">
    <property type="entry name" value="CBS"/>
    <property type="match status" value="4"/>
</dbReference>
<reference evidence="6" key="1">
    <citation type="submission" date="2020-04" db="EMBL/GenBank/DDBJ databases">
        <authorList>
            <person name="Alioto T."/>
            <person name="Alioto T."/>
            <person name="Gomez Garrido J."/>
        </authorList>
    </citation>
    <scope>NUCLEOTIDE SEQUENCE</scope>
    <source>
        <strain evidence="6">A484AB</strain>
    </source>
</reference>
<comment type="subunit">
    <text evidence="4">AMPK is a heterotrimer of an alpha catalytic subunit (PRKAA1 or PRKAA2), a beta (PRKAB1 or PRKAB2) and a gamma non-catalytic subunits (PRKAG1, PRKAG2 or PRKAG3). Interacts with FNIP1 and FNIP2.</text>
</comment>
<evidence type="ECO:0000313" key="7">
    <source>
        <dbReference type="Proteomes" id="UP001152795"/>
    </source>
</evidence>
<dbReference type="PANTHER" id="PTHR13780:SF35">
    <property type="entry name" value="LD22662P"/>
    <property type="match status" value="1"/>
</dbReference>
<evidence type="ECO:0000256" key="3">
    <source>
        <dbReference type="ARBA" id="ARBA00023122"/>
    </source>
</evidence>
<dbReference type="CDD" id="cd04641">
    <property type="entry name" value="CBS_euAMPK_gamma-like_repeat2"/>
    <property type="match status" value="1"/>
</dbReference>
<dbReference type="InterPro" id="IPR046342">
    <property type="entry name" value="CBS_dom_sf"/>
</dbReference>
<dbReference type="Gene3D" id="3.10.580.10">
    <property type="entry name" value="CBS-domain"/>
    <property type="match status" value="2"/>
</dbReference>